<sequence>MRQIVGALALPCPLEYFDVSQRLYKYFWILALLSMSKEERENSDFYKRLHELRSQRTIKVNLPMPNAQCPMPIFHPIVVYLG</sequence>
<reference evidence="1 2" key="1">
    <citation type="journal article" date="2020" name="ISME J.">
        <title>Comparative genomics reveals insights into cyanobacterial evolution and habitat adaptation.</title>
        <authorList>
            <person name="Chen M.Y."/>
            <person name="Teng W.K."/>
            <person name="Zhao L."/>
            <person name="Hu C.X."/>
            <person name="Zhou Y.K."/>
            <person name="Han B.P."/>
            <person name="Song L.R."/>
            <person name="Shu W.S."/>
        </authorList>
    </citation>
    <scope>NUCLEOTIDE SEQUENCE [LARGE SCALE GENOMIC DNA]</scope>
    <source>
        <strain evidence="1 2">FACHB-288</strain>
    </source>
</reference>
<dbReference type="EMBL" id="JACJQH010000005">
    <property type="protein sequence ID" value="MBD2194771.1"/>
    <property type="molecule type" value="Genomic_DNA"/>
</dbReference>
<dbReference type="RefSeq" id="WP_190541839.1">
    <property type="nucleotide sequence ID" value="NZ_CAWPNO010000084.1"/>
</dbReference>
<evidence type="ECO:0000313" key="2">
    <source>
        <dbReference type="Proteomes" id="UP000658514"/>
    </source>
</evidence>
<dbReference type="Proteomes" id="UP000658514">
    <property type="component" value="Unassembled WGS sequence"/>
</dbReference>
<evidence type="ECO:0000313" key="1">
    <source>
        <dbReference type="EMBL" id="MBD2194771.1"/>
    </source>
</evidence>
<proteinExistence type="predicted"/>
<organism evidence="1 2">
    <name type="scientific">Calothrix parietina FACHB-288</name>
    <dbReference type="NCBI Taxonomy" id="2692896"/>
    <lineage>
        <taxon>Bacteria</taxon>
        <taxon>Bacillati</taxon>
        <taxon>Cyanobacteriota</taxon>
        <taxon>Cyanophyceae</taxon>
        <taxon>Nostocales</taxon>
        <taxon>Calotrichaceae</taxon>
        <taxon>Calothrix</taxon>
    </lineage>
</organism>
<name>A0ABR8A6T1_9CYAN</name>
<comment type="caution">
    <text evidence="1">The sequence shown here is derived from an EMBL/GenBank/DDBJ whole genome shotgun (WGS) entry which is preliminary data.</text>
</comment>
<protein>
    <submittedName>
        <fullName evidence="1">Uncharacterized protein</fullName>
    </submittedName>
</protein>
<accession>A0ABR8A6T1</accession>
<gene>
    <name evidence="1" type="ORF">H6G24_04575</name>
</gene>
<keyword evidence="2" id="KW-1185">Reference proteome</keyword>